<dbReference type="EMBL" id="CP001338">
    <property type="protein sequence ID" value="ACL16398.1"/>
    <property type="molecule type" value="Genomic_DNA"/>
</dbReference>
<feature type="transmembrane region" description="Helical" evidence="1">
    <location>
        <begin position="6"/>
        <end position="31"/>
    </location>
</feature>
<reference evidence="2 3" key="1">
    <citation type="journal article" date="2015" name="Genome Announc.">
        <title>Complete Genome Sequence of Methanosphaerula palustris E1-9CT, a Hydrogenotrophic Methanogen Isolated from a Minerotrophic Fen Peatland.</title>
        <authorList>
            <person name="Cadillo-Quiroz H."/>
            <person name="Browne P."/>
            <person name="Kyrpides N."/>
            <person name="Woyke T."/>
            <person name="Goodwin L."/>
            <person name="Detter C."/>
            <person name="Yavitt J.B."/>
            <person name="Zinder S.H."/>
        </authorList>
    </citation>
    <scope>NUCLEOTIDE SEQUENCE [LARGE SCALE GENOMIC DNA]</scope>
    <source>
        <strain evidence="3">ATCC BAA-1556 / DSM 19958 / E1-9c</strain>
    </source>
</reference>
<dbReference type="KEGG" id="mpl:Mpal_1051"/>
<keyword evidence="1" id="KW-0812">Transmembrane</keyword>
<gene>
    <name evidence="2" type="ordered locus">Mpal_1051</name>
</gene>
<evidence type="ECO:0008006" key="4">
    <source>
        <dbReference type="Google" id="ProtNLM"/>
    </source>
</evidence>
<name>B8GGZ3_METPE</name>
<dbReference type="OrthoDB" id="110869at2157"/>
<evidence type="ECO:0000313" key="3">
    <source>
        <dbReference type="Proteomes" id="UP000002457"/>
    </source>
</evidence>
<keyword evidence="1" id="KW-0472">Membrane</keyword>
<dbReference type="AlphaFoldDB" id="B8GGZ3"/>
<accession>B8GGZ3</accession>
<protein>
    <recommendedName>
        <fullName evidence="4">MASE1 domain-containing protein</fullName>
    </recommendedName>
</protein>
<proteinExistence type="predicted"/>
<evidence type="ECO:0000256" key="1">
    <source>
        <dbReference type="SAM" id="Phobius"/>
    </source>
</evidence>
<keyword evidence="3" id="KW-1185">Reference proteome</keyword>
<dbReference type="RefSeq" id="WP_012617717.1">
    <property type="nucleotide sequence ID" value="NC_011832.1"/>
</dbReference>
<keyword evidence="1" id="KW-1133">Transmembrane helix</keyword>
<dbReference type="eggNOG" id="arCOG07678">
    <property type="taxonomic scope" value="Archaea"/>
</dbReference>
<feature type="transmembrane region" description="Helical" evidence="1">
    <location>
        <begin position="155"/>
        <end position="177"/>
    </location>
</feature>
<feature type="transmembrane region" description="Helical" evidence="1">
    <location>
        <begin position="119"/>
        <end position="143"/>
    </location>
</feature>
<dbReference type="Proteomes" id="UP000002457">
    <property type="component" value="Chromosome"/>
</dbReference>
<dbReference type="GeneID" id="7271785"/>
<sequence>MPQKSLLPIPVLVAFVLLLTLVDALIAKFMVFISPASTGVSSLYLSVAFMIVFTLWFGMGGAFAAYWGCFIGAGLLGGVPAGVNLYWSIGDLLQVLIPLIAFQLLHADISLQTWRDARIFLVFGVLVNNITGALWGVGTLYLSGLITGAAAPATAISWFTGNALITLLIAPLLLHLLTPSIRTSELYVGGTWFGRPL</sequence>
<feature type="transmembrane region" description="Helical" evidence="1">
    <location>
        <begin position="85"/>
        <end position="107"/>
    </location>
</feature>
<organism evidence="2 3">
    <name type="scientific">Methanosphaerula palustris (strain ATCC BAA-1556 / DSM 19958 / E1-9c)</name>
    <dbReference type="NCBI Taxonomy" id="521011"/>
    <lineage>
        <taxon>Archaea</taxon>
        <taxon>Methanobacteriati</taxon>
        <taxon>Methanobacteriota</taxon>
        <taxon>Stenosarchaea group</taxon>
        <taxon>Methanomicrobia</taxon>
        <taxon>Methanomicrobiales</taxon>
        <taxon>Methanoregulaceae</taxon>
        <taxon>Methanosphaerula</taxon>
    </lineage>
</organism>
<dbReference type="HOGENOM" id="CLU_120321_0_0_2"/>
<evidence type="ECO:0000313" key="2">
    <source>
        <dbReference type="EMBL" id="ACL16398.1"/>
    </source>
</evidence>